<keyword evidence="2" id="KW-0732">Signal</keyword>
<sequence length="491" mass="55741">MWLFSLFIFSSIFEFGSAFIVGGCIGPKSSFERYLTVSEKKELKRIVHENFDGSNQAEVLSEVYHFVHGHVTDAQWKEIYPEIEKYRQQSHECSVYAQLLPNHLYKQLLTSVYRASETGADKHEVKRLVEEYIERLLVEGALDRIPTQMPALKPALPMSPVVRRVSQTSKPTIASTPFESTTTSAAQQTTISAVPVRPAHYLVMAPPPPVRITLRPPLSINLLLSTSTPTTTTLKPTPPIPFAGLSQAMEETRNAARFDSLARQFLRERIRIASSTQDTPVVYNNVNLPPPPSMPPPLYNLFPRAIPLNGAQRLPNPYGSNHERLSNNPTFPLVSMNPYFHCPSSETNCCHYCTPAYWHRQHHRRPALLVEPWDERKFDGNFQASERKGYRRTFGTSFPRYNDVERIDGEKGKGEDKEEKGKGEDKEEKGKEETTTMKNAGEESTIVESLKKSENSTKAELHERHEKILIPLKNGELIEPDGWDLVESKEK</sequence>
<dbReference type="Proteomes" id="UP000887575">
    <property type="component" value="Unassembled WGS sequence"/>
</dbReference>
<dbReference type="WBParaSite" id="MBELARI_LOCUS18582">
    <property type="protein sequence ID" value="MBELARI_LOCUS18582"/>
    <property type="gene ID" value="MBELARI_LOCUS18582"/>
</dbReference>
<organism evidence="3 4">
    <name type="scientific">Mesorhabditis belari</name>
    <dbReference type="NCBI Taxonomy" id="2138241"/>
    <lineage>
        <taxon>Eukaryota</taxon>
        <taxon>Metazoa</taxon>
        <taxon>Ecdysozoa</taxon>
        <taxon>Nematoda</taxon>
        <taxon>Chromadorea</taxon>
        <taxon>Rhabditida</taxon>
        <taxon>Rhabditina</taxon>
        <taxon>Rhabditomorpha</taxon>
        <taxon>Rhabditoidea</taxon>
        <taxon>Rhabditidae</taxon>
        <taxon>Mesorhabditinae</taxon>
        <taxon>Mesorhabditis</taxon>
    </lineage>
</organism>
<dbReference type="AlphaFoldDB" id="A0AAF3EWL7"/>
<accession>A0AAF3EWL7</accession>
<keyword evidence="3" id="KW-1185">Reference proteome</keyword>
<evidence type="ECO:0000313" key="3">
    <source>
        <dbReference type="Proteomes" id="UP000887575"/>
    </source>
</evidence>
<feature type="region of interest" description="Disordered" evidence="1">
    <location>
        <begin position="401"/>
        <end position="461"/>
    </location>
</feature>
<name>A0AAF3EWL7_9BILA</name>
<proteinExistence type="predicted"/>
<evidence type="ECO:0000256" key="2">
    <source>
        <dbReference type="SAM" id="SignalP"/>
    </source>
</evidence>
<evidence type="ECO:0000313" key="4">
    <source>
        <dbReference type="WBParaSite" id="MBELARI_LOCUS18582"/>
    </source>
</evidence>
<reference evidence="4" key="1">
    <citation type="submission" date="2024-02" db="UniProtKB">
        <authorList>
            <consortium name="WormBaseParasite"/>
        </authorList>
    </citation>
    <scope>IDENTIFICATION</scope>
</reference>
<feature type="compositionally biased region" description="Basic and acidic residues" evidence="1">
    <location>
        <begin position="449"/>
        <end position="461"/>
    </location>
</feature>
<protein>
    <submittedName>
        <fullName evidence="4">Uncharacterized protein</fullName>
    </submittedName>
</protein>
<feature type="compositionally biased region" description="Basic and acidic residues" evidence="1">
    <location>
        <begin position="402"/>
        <end position="435"/>
    </location>
</feature>
<evidence type="ECO:0000256" key="1">
    <source>
        <dbReference type="SAM" id="MobiDB-lite"/>
    </source>
</evidence>
<feature type="signal peptide" evidence="2">
    <location>
        <begin position="1"/>
        <end position="18"/>
    </location>
</feature>
<feature type="chain" id="PRO_5042163555" evidence="2">
    <location>
        <begin position="19"/>
        <end position="491"/>
    </location>
</feature>